<dbReference type="GO" id="GO:0003678">
    <property type="term" value="F:DNA helicase activity"/>
    <property type="evidence" value="ECO:0007669"/>
    <property type="project" value="TreeGrafter"/>
</dbReference>
<gene>
    <name evidence="6" type="ORF">A2677_04455</name>
</gene>
<accession>A0A1G2BMH0</accession>
<comment type="similarity">
    <text evidence="4">Belongs to the helicase family. DinG subfamily.</text>
</comment>
<organism evidence="6 7">
    <name type="scientific">Candidatus Komeilibacteria bacterium RIFCSPHIGHO2_01_FULL_52_14</name>
    <dbReference type="NCBI Taxonomy" id="1798549"/>
    <lineage>
        <taxon>Bacteria</taxon>
        <taxon>Candidatus Komeiliibacteriota</taxon>
    </lineage>
</organism>
<dbReference type="InterPro" id="IPR045028">
    <property type="entry name" value="DinG/Rad3-like"/>
</dbReference>
<dbReference type="InterPro" id="IPR014013">
    <property type="entry name" value="Helic_SF1/SF2_ATP-bd_DinG/Rad3"/>
</dbReference>
<evidence type="ECO:0000259" key="5">
    <source>
        <dbReference type="PROSITE" id="PS51193"/>
    </source>
</evidence>
<dbReference type="Gene3D" id="3.40.50.300">
    <property type="entry name" value="P-loop containing nucleotide triphosphate hydrolases"/>
    <property type="match status" value="2"/>
</dbReference>
<keyword evidence="1" id="KW-0547">Nucleotide-binding</keyword>
<dbReference type="InterPro" id="IPR014001">
    <property type="entry name" value="Helicase_ATP-bd"/>
</dbReference>
<dbReference type="PANTHER" id="PTHR11472">
    <property type="entry name" value="DNA REPAIR DEAD HELICASE RAD3/XP-D SUBFAMILY MEMBER"/>
    <property type="match status" value="1"/>
</dbReference>
<dbReference type="Proteomes" id="UP000177817">
    <property type="component" value="Unassembled WGS sequence"/>
</dbReference>
<evidence type="ECO:0000256" key="2">
    <source>
        <dbReference type="ARBA" id="ARBA00022801"/>
    </source>
</evidence>
<dbReference type="GO" id="GO:0003677">
    <property type="term" value="F:DNA binding"/>
    <property type="evidence" value="ECO:0007669"/>
    <property type="project" value="InterPro"/>
</dbReference>
<keyword evidence="2" id="KW-0378">Hydrolase</keyword>
<dbReference type="GO" id="GO:0006139">
    <property type="term" value="P:nucleobase-containing compound metabolic process"/>
    <property type="evidence" value="ECO:0007669"/>
    <property type="project" value="InterPro"/>
</dbReference>
<evidence type="ECO:0000256" key="1">
    <source>
        <dbReference type="ARBA" id="ARBA00022741"/>
    </source>
</evidence>
<evidence type="ECO:0000256" key="3">
    <source>
        <dbReference type="ARBA" id="ARBA00022840"/>
    </source>
</evidence>
<dbReference type="GO" id="GO:0005524">
    <property type="term" value="F:ATP binding"/>
    <property type="evidence" value="ECO:0007669"/>
    <property type="project" value="UniProtKB-KW"/>
</dbReference>
<protein>
    <recommendedName>
        <fullName evidence="5">Helicase ATP-binding domain-containing protein</fullName>
    </recommendedName>
</protein>
<comment type="caution">
    <text evidence="6">The sequence shown here is derived from an EMBL/GenBank/DDBJ whole genome shotgun (WGS) entry which is preliminary data.</text>
</comment>
<dbReference type="SUPFAM" id="SSF52540">
    <property type="entry name" value="P-loop containing nucleoside triphosphate hydrolases"/>
    <property type="match status" value="1"/>
</dbReference>
<dbReference type="InterPro" id="IPR027417">
    <property type="entry name" value="P-loop_NTPase"/>
</dbReference>
<dbReference type="PANTHER" id="PTHR11472:SF34">
    <property type="entry name" value="REGULATOR OF TELOMERE ELONGATION HELICASE 1"/>
    <property type="match status" value="1"/>
</dbReference>
<dbReference type="SMART" id="SM00487">
    <property type="entry name" value="DEXDc"/>
    <property type="match status" value="1"/>
</dbReference>
<dbReference type="Pfam" id="PF13307">
    <property type="entry name" value="Helicase_C_2"/>
    <property type="match status" value="1"/>
</dbReference>
<proteinExistence type="inferred from homology"/>
<evidence type="ECO:0000313" key="7">
    <source>
        <dbReference type="Proteomes" id="UP000177817"/>
    </source>
</evidence>
<dbReference type="PROSITE" id="PS51193">
    <property type="entry name" value="HELICASE_ATP_BIND_2"/>
    <property type="match status" value="1"/>
</dbReference>
<feature type="domain" description="Helicase ATP-binding" evidence="5">
    <location>
        <begin position="8"/>
        <end position="247"/>
    </location>
</feature>
<dbReference type="InterPro" id="IPR006555">
    <property type="entry name" value="ATP-dep_Helicase_C"/>
</dbReference>
<dbReference type="GO" id="GO:0016818">
    <property type="term" value="F:hydrolase activity, acting on acid anhydrides, in phosphorus-containing anhydrides"/>
    <property type="evidence" value="ECO:0007669"/>
    <property type="project" value="InterPro"/>
</dbReference>
<reference evidence="6 7" key="1">
    <citation type="journal article" date="2016" name="Nat. Commun.">
        <title>Thousands of microbial genomes shed light on interconnected biogeochemical processes in an aquifer system.</title>
        <authorList>
            <person name="Anantharaman K."/>
            <person name="Brown C.T."/>
            <person name="Hug L.A."/>
            <person name="Sharon I."/>
            <person name="Castelle C.J."/>
            <person name="Probst A.J."/>
            <person name="Thomas B.C."/>
            <person name="Singh A."/>
            <person name="Wilkins M.J."/>
            <person name="Karaoz U."/>
            <person name="Brodie E.L."/>
            <person name="Williams K.H."/>
            <person name="Hubbard S.S."/>
            <person name="Banfield J.F."/>
        </authorList>
    </citation>
    <scope>NUCLEOTIDE SEQUENCE [LARGE SCALE GENOMIC DNA]</scope>
</reference>
<name>A0A1G2BMH0_9BACT</name>
<sequence>MKHLKHQDLVAAFPYRDMRPGQAKALSLVSKVIGETDRNLILEAPTGVGKTAVGFSFLRTLENSGEGPLFYIVPNKTLVEQIKALHPSVRVAYGRSEHPCLYFPDQELTANEIPCSLLQDCAHRVDQETGETHERGAEKCPYLWHKYQAKVQGGIIVCTTAFYLFTQLFSREFKRPAGLVVDEAHRIASTIRSCLSYEITDWHLSRAIEFLDGIESPEVKHLDRFRKLMVRIVRGKTKSAAATLLEDHEIRELMDILMKIDSERMRDRIVAAIKKGAIDVKEKRDVLRRVEALVYDLGRYYRSFEFALPSAERHPLNYTFAASRKELADNQRVQYWLTIKAYYVAPLIRKLLSPRTLAYSATIGDPDIFGYETGIKGAFHSLESEFPKDRTRIFLPTDTPNLAVKERKKGEPARVIRRLVRAVIALKRKEVRSLVIVVSERERQQFLGISAEEGLDVISYGNGTPARIAALRFKEGEGDALLGTCANYGEGIDLPKGLAEAIFVLRPGYPSPMDPATQFEERRFGSMRWRLWNWRIMIEAMQARGRNIRNERDRGVTFFISQQFRRVVFAAMPKYLEESYRGQQTLDQCIKEAKELLL</sequence>
<dbReference type="InterPro" id="IPR006935">
    <property type="entry name" value="Helicase/UvrB_N"/>
</dbReference>
<dbReference type="Pfam" id="PF04851">
    <property type="entry name" value="ResIII"/>
    <property type="match status" value="1"/>
</dbReference>
<evidence type="ECO:0000313" key="6">
    <source>
        <dbReference type="EMBL" id="OGY89749.1"/>
    </source>
</evidence>
<dbReference type="AlphaFoldDB" id="A0A1G2BMH0"/>
<evidence type="ECO:0000256" key="4">
    <source>
        <dbReference type="ARBA" id="ARBA00038058"/>
    </source>
</evidence>
<dbReference type="EMBL" id="MHKK01000025">
    <property type="protein sequence ID" value="OGY89749.1"/>
    <property type="molecule type" value="Genomic_DNA"/>
</dbReference>
<keyword evidence="3" id="KW-0067">ATP-binding</keyword>